<dbReference type="EMBL" id="VLTN01000032">
    <property type="protein sequence ID" value="KAA0150721.1"/>
    <property type="molecule type" value="Genomic_DNA"/>
</dbReference>
<evidence type="ECO:0000313" key="2">
    <source>
        <dbReference type="EMBL" id="KAA0150721.1"/>
    </source>
</evidence>
<reference evidence="2 3" key="1">
    <citation type="submission" date="2019-07" db="EMBL/GenBank/DDBJ databases">
        <title>Genomes of Cafeteria roenbergensis.</title>
        <authorList>
            <person name="Fischer M.G."/>
            <person name="Hackl T."/>
            <person name="Roman M."/>
        </authorList>
    </citation>
    <scope>NUCLEOTIDE SEQUENCE [LARGE SCALE GENOMIC DNA]</scope>
    <source>
        <strain evidence="2 3">BVI</strain>
    </source>
</reference>
<dbReference type="Proteomes" id="UP000323011">
    <property type="component" value="Unassembled WGS sequence"/>
</dbReference>
<feature type="region of interest" description="Disordered" evidence="1">
    <location>
        <begin position="102"/>
        <end position="138"/>
    </location>
</feature>
<sequence>MPAEPLARLCEARVSALEALATWLRGGLVGSTARAVEEDPVHQPHVARVSFVAACTLGKLAHAEGAAATARAFCQAMAELEHWEAQEAAAYARQRRKGAASQAASRGTLGGAAPAADAGDLGRERQRREGVAPAPADLGSATGRAAASIFGAVSGTVSGLLSAGPRDAVFSGMFPQSSRLGRLDGATIQKPVLHRGPRGEVIYEWLAPGAPDGEDLSMEAAGAAACDAGVAAYRRVAVLDADESAVAVVLAADARLSRLILAPLVSAVAVSATRTAVAAAARDVGGGDSLL</sequence>
<proteinExistence type="predicted"/>
<evidence type="ECO:0000256" key="1">
    <source>
        <dbReference type="SAM" id="MobiDB-lite"/>
    </source>
</evidence>
<keyword evidence="3" id="KW-1185">Reference proteome</keyword>
<comment type="caution">
    <text evidence="2">The sequence shown here is derived from an EMBL/GenBank/DDBJ whole genome shotgun (WGS) entry which is preliminary data.</text>
</comment>
<dbReference type="AlphaFoldDB" id="A0A5A8CFS4"/>
<organism evidence="2 3">
    <name type="scientific">Cafeteria roenbergensis</name>
    <name type="common">Marine flagellate</name>
    <dbReference type="NCBI Taxonomy" id="33653"/>
    <lineage>
        <taxon>Eukaryota</taxon>
        <taxon>Sar</taxon>
        <taxon>Stramenopiles</taxon>
        <taxon>Bigyra</taxon>
        <taxon>Opalozoa</taxon>
        <taxon>Bicosoecida</taxon>
        <taxon>Cafeteriaceae</taxon>
        <taxon>Cafeteria</taxon>
    </lineage>
</organism>
<name>A0A5A8CFS4_CAFRO</name>
<evidence type="ECO:0000313" key="3">
    <source>
        <dbReference type="Proteomes" id="UP000323011"/>
    </source>
</evidence>
<accession>A0A5A8CFS4</accession>
<protein>
    <submittedName>
        <fullName evidence="2">Uncharacterized protein</fullName>
    </submittedName>
</protein>
<feature type="compositionally biased region" description="Basic and acidic residues" evidence="1">
    <location>
        <begin position="120"/>
        <end position="130"/>
    </location>
</feature>
<gene>
    <name evidence="2" type="ORF">FNF29_05058</name>
</gene>